<proteinExistence type="inferred from homology"/>
<evidence type="ECO:0000313" key="5">
    <source>
        <dbReference type="Proteomes" id="UP000789595"/>
    </source>
</evidence>
<dbReference type="Proteomes" id="UP000789595">
    <property type="component" value="Unassembled WGS sequence"/>
</dbReference>
<dbReference type="PRINTS" id="PR00081">
    <property type="entry name" value="GDHRDH"/>
</dbReference>
<evidence type="ECO:0000259" key="3">
    <source>
        <dbReference type="SMART" id="SM00822"/>
    </source>
</evidence>
<sequence>MPGSPMIPALLLLGWVAQALDRGTVLVTGASRGIGAACAKRLARDGYVVAVNYCSDADAAARVVNDIVEDGGSAEAFQADVSTEQAVVDLFNAIDASPLPPLTGLVNNAGIIGFEMPQTLDTCTTDAFEAMMATNLLGPLMCCREAAKRMAPGSAVVNLSSGSAYLGRPLLYSMSKGALNSMQHGLIEPLAKQGVRINTVSPGVTETDMVSIITDSPERLKKSESDIPMGRLAKPEEIAGAVSYLLSPDASFTHGANIRVAGGRGPGTTLG</sequence>
<dbReference type="FunFam" id="3.40.50.720:FF:000084">
    <property type="entry name" value="Short-chain dehydrogenase reductase"/>
    <property type="match status" value="1"/>
</dbReference>
<evidence type="ECO:0000313" key="4">
    <source>
        <dbReference type="EMBL" id="CAH0377487.1"/>
    </source>
</evidence>
<dbReference type="SUPFAM" id="SSF51735">
    <property type="entry name" value="NAD(P)-binding Rossmann-fold domains"/>
    <property type="match status" value="1"/>
</dbReference>
<dbReference type="SMART" id="SM00822">
    <property type="entry name" value="PKS_KR"/>
    <property type="match status" value="1"/>
</dbReference>
<dbReference type="PANTHER" id="PTHR42760">
    <property type="entry name" value="SHORT-CHAIN DEHYDROGENASES/REDUCTASES FAMILY MEMBER"/>
    <property type="match status" value="1"/>
</dbReference>
<organism evidence="4 5">
    <name type="scientific">Pelagomonas calceolata</name>
    <dbReference type="NCBI Taxonomy" id="35677"/>
    <lineage>
        <taxon>Eukaryota</taxon>
        <taxon>Sar</taxon>
        <taxon>Stramenopiles</taxon>
        <taxon>Ochrophyta</taxon>
        <taxon>Pelagophyceae</taxon>
        <taxon>Pelagomonadales</taxon>
        <taxon>Pelagomonadaceae</taxon>
        <taxon>Pelagomonas</taxon>
    </lineage>
</organism>
<keyword evidence="2" id="KW-0732">Signal</keyword>
<dbReference type="InterPro" id="IPR002347">
    <property type="entry name" value="SDR_fam"/>
</dbReference>
<evidence type="ECO:0000256" key="1">
    <source>
        <dbReference type="ARBA" id="ARBA00006484"/>
    </source>
</evidence>
<dbReference type="InterPro" id="IPR057326">
    <property type="entry name" value="KR_dom"/>
</dbReference>
<dbReference type="CDD" id="cd05233">
    <property type="entry name" value="SDR_c"/>
    <property type="match status" value="1"/>
</dbReference>
<name>A0A8J2SQ08_9STRA</name>
<comment type="similarity">
    <text evidence="1">Belongs to the short-chain dehydrogenases/reductases (SDR) family.</text>
</comment>
<feature type="signal peptide" evidence="2">
    <location>
        <begin position="1"/>
        <end position="19"/>
    </location>
</feature>
<dbReference type="PANTHER" id="PTHR42760:SF40">
    <property type="entry name" value="3-OXOACYL-[ACYL-CARRIER-PROTEIN] REDUCTASE, CHLOROPLASTIC"/>
    <property type="match status" value="1"/>
</dbReference>
<accession>A0A8J2SQ08</accession>
<keyword evidence="5" id="KW-1185">Reference proteome</keyword>
<dbReference type="EMBL" id="CAKKNE010000005">
    <property type="protein sequence ID" value="CAH0377487.1"/>
    <property type="molecule type" value="Genomic_DNA"/>
</dbReference>
<gene>
    <name evidence="4" type="ORF">PECAL_5P20220</name>
</gene>
<dbReference type="OrthoDB" id="39810at2759"/>
<reference evidence="4" key="1">
    <citation type="submission" date="2021-11" db="EMBL/GenBank/DDBJ databases">
        <authorList>
            <consortium name="Genoscope - CEA"/>
            <person name="William W."/>
        </authorList>
    </citation>
    <scope>NUCLEOTIDE SEQUENCE</scope>
</reference>
<dbReference type="Pfam" id="PF13561">
    <property type="entry name" value="adh_short_C2"/>
    <property type="match status" value="1"/>
</dbReference>
<dbReference type="Gene3D" id="3.40.50.720">
    <property type="entry name" value="NAD(P)-binding Rossmann-like Domain"/>
    <property type="match status" value="1"/>
</dbReference>
<feature type="chain" id="PRO_5035187035" description="Ketoreductase domain-containing protein" evidence="2">
    <location>
        <begin position="20"/>
        <end position="271"/>
    </location>
</feature>
<dbReference type="GO" id="GO:0016616">
    <property type="term" value="F:oxidoreductase activity, acting on the CH-OH group of donors, NAD or NADP as acceptor"/>
    <property type="evidence" value="ECO:0007669"/>
    <property type="project" value="TreeGrafter"/>
</dbReference>
<evidence type="ECO:0000256" key="2">
    <source>
        <dbReference type="SAM" id="SignalP"/>
    </source>
</evidence>
<comment type="caution">
    <text evidence="4">The sequence shown here is derived from an EMBL/GenBank/DDBJ whole genome shotgun (WGS) entry which is preliminary data.</text>
</comment>
<dbReference type="InterPro" id="IPR036291">
    <property type="entry name" value="NAD(P)-bd_dom_sf"/>
</dbReference>
<dbReference type="GO" id="GO:0030497">
    <property type="term" value="P:fatty acid elongation"/>
    <property type="evidence" value="ECO:0007669"/>
    <property type="project" value="TreeGrafter"/>
</dbReference>
<dbReference type="AlphaFoldDB" id="A0A8J2SQ08"/>
<protein>
    <recommendedName>
        <fullName evidence="3">Ketoreductase domain-containing protein</fullName>
    </recommendedName>
</protein>
<feature type="domain" description="Ketoreductase" evidence="3">
    <location>
        <begin position="23"/>
        <end position="185"/>
    </location>
</feature>